<gene>
    <name evidence="8" type="ORF">D3P08_16320</name>
</gene>
<dbReference type="PRINTS" id="PR00038">
    <property type="entry name" value="HTHLUXR"/>
</dbReference>
<dbReference type="SUPFAM" id="SSF52172">
    <property type="entry name" value="CheY-like"/>
    <property type="match status" value="1"/>
</dbReference>
<keyword evidence="3 8" id="KW-0238">DNA-binding</keyword>
<dbReference type="GO" id="GO:0000160">
    <property type="term" value="P:phosphorelay signal transduction system"/>
    <property type="evidence" value="ECO:0007669"/>
    <property type="project" value="InterPro"/>
</dbReference>
<evidence type="ECO:0000256" key="5">
    <source>
        <dbReference type="PROSITE-ProRule" id="PRU00169"/>
    </source>
</evidence>
<dbReference type="GO" id="GO:0003677">
    <property type="term" value="F:DNA binding"/>
    <property type="evidence" value="ECO:0007669"/>
    <property type="project" value="UniProtKB-KW"/>
</dbReference>
<dbReference type="SMART" id="SM00421">
    <property type="entry name" value="HTH_LUXR"/>
    <property type="match status" value="1"/>
</dbReference>
<dbReference type="Pfam" id="PF00072">
    <property type="entry name" value="Response_reg"/>
    <property type="match status" value="1"/>
</dbReference>
<dbReference type="InterPro" id="IPR001789">
    <property type="entry name" value="Sig_transdc_resp-reg_receiver"/>
</dbReference>
<dbReference type="InterPro" id="IPR000792">
    <property type="entry name" value="Tscrpt_reg_LuxR_C"/>
</dbReference>
<dbReference type="PROSITE" id="PS50043">
    <property type="entry name" value="HTH_LUXR_2"/>
    <property type="match status" value="1"/>
</dbReference>
<keyword evidence="4" id="KW-0804">Transcription</keyword>
<dbReference type="PANTHER" id="PTHR43214:SF40">
    <property type="entry name" value="TRANSCRIPTIONAL REGULATORY PROTEIN LNRK"/>
    <property type="match status" value="1"/>
</dbReference>
<evidence type="ECO:0000259" key="6">
    <source>
        <dbReference type="PROSITE" id="PS50043"/>
    </source>
</evidence>
<feature type="domain" description="HTH luxR-type" evidence="6">
    <location>
        <begin position="205"/>
        <end position="270"/>
    </location>
</feature>
<evidence type="ECO:0000256" key="4">
    <source>
        <dbReference type="ARBA" id="ARBA00023163"/>
    </source>
</evidence>
<sequence>MIEINRSSFIGIPPLSIPSFGRYYSTSGPAINLQPGGGAVTSKQRVETDGSVDRLKIKVLIADDNSFVREGMRIILATFEDCEVEAAVENGKEAAAYCERHEVDVALLDVQMPVMDGVEATKLISERTKTKVLILTTFDDDAFIQAAIRNGAKGYLLKNNEPERIRDAIRTVYHGHHVLQDVVLDKLAAGLLADKESEKKAAGGDKIDRSLFTARELEIMSLIAKGLSNKEISKQAFLSEGTVANHITSILSKTGLEHRTQIAIYYLTGEVQK</sequence>
<name>A0A3A1UVY2_9BACL</name>
<organism evidence="8 9">
    <name type="scientific">Paenibacillus nanensis</name>
    <dbReference type="NCBI Taxonomy" id="393251"/>
    <lineage>
        <taxon>Bacteria</taxon>
        <taxon>Bacillati</taxon>
        <taxon>Bacillota</taxon>
        <taxon>Bacilli</taxon>
        <taxon>Bacillales</taxon>
        <taxon>Paenibacillaceae</taxon>
        <taxon>Paenibacillus</taxon>
    </lineage>
</organism>
<evidence type="ECO:0000256" key="2">
    <source>
        <dbReference type="ARBA" id="ARBA00023015"/>
    </source>
</evidence>
<reference evidence="8 9" key="1">
    <citation type="submission" date="2018-09" db="EMBL/GenBank/DDBJ databases">
        <title>Paenibacillus aracenensis nov. sp. isolated from a cave in southern Spain.</title>
        <authorList>
            <person name="Jurado V."/>
            <person name="Gutierrez-Patricio S."/>
            <person name="Gonzalez-Pimentel J.L."/>
            <person name="Miller A.Z."/>
            <person name="Laiz L."/>
            <person name="Saiz-Jimenez C."/>
        </authorList>
    </citation>
    <scope>NUCLEOTIDE SEQUENCE [LARGE SCALE GENOMIC DNA]</scope>
    <source>
        <strain evidence="8 9">DSM 22867</strain>
    </source>
</reference>
<evidence type="ECO:0000313" key="9">
    <source>
        <dbReference type="Proteomes" id="UP000266482"/>
    </source>
</evidence>
<dbReference type="PROSITE" id="PS50110">
    <property type="entry name" value="RESPONSE_REGULATORY"/>
    <property type="match status" value="1"/>
</dbReference>
<dbReference type="CDD" id="cd17535">
    <property type="entry name" value="REC_NarL-like"/>
    <property type="match status" value="1"/>
</dbReference>
<proteinExistence type="predicted"/>
<dbReference type="AlphaFoldDB" id="A0A3A1UVY2"/>
<dbReference type="InterPro" id="IPR039420">
    <property type="entry name" value="WalR-like"/>
</dbReference>
<dbReference type="Gene3D" id="3.40.50.2300">
    <property type="match status" value="1"/>
</dbReference>
<dbReference type="GO" id="GO:0006355">
    <property type="term" value="P:regulation of DNA-templated transcription"/>
    <property type="evidence" value="ECO:0007669"/>
    <property type="project" value="InterPro"/>
</dbReference>
<evidence type="ECO:0000256" key="1">
    <source>
        <dbReference type="ARBA" id="ARBA00022553"/>
    </source>
</evidence>
<keyword evidence="2" id="KW-0805">Transcription regulation</keyword>
<feature type="modified residue" description="4-aspartylphosphate" evidence="5">
    <location>
        <position position="109"/>
    </location>
</feature>
<keyword evidence="9" id="KW-1185">Reference proteome</keyword>
<feature type="domain" description="Response regulatory" evidence="7">
    <location>
        <begin position="58"/>
        <end position="173"/>
    </location>
</feature>
<evidence type="ECO:0000259" key="7">
    <source>
        <dbReference type="PROSITE" id="PS50110"/>
    </source>
</evidence>
<dbReference type="CDD" id="cd06170">
    <property type="entry name" value="LuxR_C_like"/>
    <property type="match status" value="1"/>
</dbReference>
<protein>
    <submittedName>
        <fullName evidence="8">DNA-binding response regulator</fullName>
    </submittedName>
</protein>
<dbReference type="OrthoDB" id="9780153at2"/>
<comment type="caution">
    <text evidence="8">The sequence shown here is derived from an EMBL/GenBank/DDBJ whole genome shotgun (WGS) entry which is preliminary data.</text>
</comment>
<accession>A0A3A1UVY2</accession>
<dbReference type="EMBL" id="QXQA01000010">
    <property type="protein sequence ID" value="RIX51581.1"/>
    <property type="molecule type" value="Genomic_DNA"/>
</dbReference>
<dbReference type="Proteomes" id="UP000266482">
    <property type="component" value="Unassembled WGS sequence"/>
</dbReference>
<dbReference type="InterPro" id="IPR058245">
    <property type="entry name" value="NreC/VraR/RcsB-like_REC"/>
</dbReference>
<keyword evidence="1 5" id="KW-0597">Phosphoprotein</keyword>
<dbReference type="Pfam" id="PF00196">
    <property type="entry name" value="GerE"/>
    <property type="match status" value="1"/>
</dbReference>
<evidence type="ECO:0000313" key="8">
    <source>
        <dbReference type="EMBL" id="RIX51581.1"/>
    </source>
</evidence>
<evidence type="ECO:0000256" key="3">
    <source>
        <dbReference type="ARBA" id="ARBA00023125"/>
    </source>
</evidence>
<dbReference type="InterPro" id="IPR011006">
    <property type="entry name" value="CheY-like_superfamily"/>
</dbReference>
<dbReference type="PANTHER" id="PTHR43214">
    <property type="entry name" value="TWO-COMPONENT RESPONSE REGULATOR"/>
    <property type="match status" value="1"/>
</dbReference>
<dbReference type="SMART" id="SM00448">
    <property type="entry name" value="REC"/>
    <property type="match status" value="1"/>
</dbReference>